<dbReference type="Gene3D" id="1.10.510.10">
    <property type="entry name" value="Transferase(Phosphotransferase) domain 1"/>
    <property type="match status" value="1"/>
</dbReference>
<evidence type="ECO:0000256" key="8">
    <source>
        <dbReference type="SAM" id="MobiDB-lite"/>
    </source>
</evidence>
<feature type="domain" description="Protein kinase" evidence="9">
    <location>
        <begin position="20"/>
        <end position="272"/>
    </location>
</feature>
<dbReference type="PANTHER" id="PTHR44329:SF288">
    <property type="entry name" value="MITOGEN-ACTIVATED PROTEIN KINASE KINASE KINASE 20"/>
    <property type="match status" value="1"/>
</dbReference>
<dbReference type="InterPro" id="IPR000719">
    <property type="entry name" value="Prot_kinase_dom"/>
</dbReference>
<dbReference type="Gene3D" id="1.10.150.50">
    <property type="entry name" value="Transcription Factor, Ets-1"/>
    <property type="match status" value="1"/>
</dbReference>
<dbReference type="PROSITE" id="PS50105">
    <property type="entry name" value="SAM_DOMAIN"/>
    <property type="match status" value="1"/>
</dbReference>
<keyword evidence="2" id="KW-0808">Transferase</keyword>
<dbReference type="Pfam" id="PF00536">
    <property type="entry name" value="SAM_1"/>
    <property type="match status" value="1"/>
</dbReference>
<feature type="region of interest" description="Disordered" evidence="8">
    <location>
        <begin position="755"/>
        <end position="799"/>
    </location>
</feature>
<dbReference type="InterPro" id="IPR011009">
    <property type="entry name" value="Kinase-like_dom_sf"/>
</dbReference>
<dbReference type="GO" id="GO:0005737">
    <property type="term" value="C:cytoplasm"/>
    <property type="evidence" value="ECO:0007669"/>
    <property type="project" value="TreeGrafter"/>
</dbReference>
<keyword evidence="4" id="KW-0418">Kinase</keyword>
<dbReference type="PANTHER" id="PTHR44329">
    <property type="entry name" value="SERINE/THREONINE-PROTEIN KINASE TNNI3K-RELATED"/>
    <property type="match status" value="1"/>
</dbReference>
<evidence type="ECO:0000256" key="7">
    <source>
        <dbReference type="SAM" id="Coils"/>
    </source>
</evidence>
<reference evidence="12" key="1">
    <citation type="submission" date="2022-11" db="UniProtKB">
        <authorList>
            <consortium name="WormBaseParasite"/>
        </authorList>
    </citation>
    <scope>IDENTIFICATION</scope>
</reference>
<dbReference type="WBParaSite" id="PSAMB.scaffold7038size8356.g29492.t1">
    <property type="protein sequence ID" value="PSAMB.scaffold7038size8356.g29492.t1"/>
    <property type="gene ID" value="PSAMB.scaffold7038size8356.g29492"/>
</dbReference>
<evidence type="ECO:0000256" key="5">
    <source>
        <dbReference type="ARBA" id="ARBA00022840"/>
    </source>
</evidence>
<evidence type="ECO:0000256" key="4">
    <source>
        <dbReference type="ARBA" id="ARBA00022777"/>
    </source>
</evidence>
<evidence type="ECO:0000256" key="2">
    <source>
        <dbReference type="ARBA" id="ARBA00022679"/>
    </source>
</evidence>
<evidence type="ECO:0000256" key="6">
    <source>
        <dbReference type="PROSITE-ProRule" id="PRU10141"/>
    </source>
</evidence>
<dbReference type="InterPro" id="IPR013761">
    <property type="entry name" value="SAM/pointed_sf"/>
</dbReference>
<protein>
    <submittedName>
        <fullName evidence="12">Mitogen-activated protein kinase kinase kinase MLT</fullName>
    </submittedName>
</protein>
<dbReference type="AlphaFoldDB" id="A0A914X8V6"/>
<evidence type="ECO:0000313" key="12">
    <source>
        <dbReference type="WBParaSite" id="PSAMB.scaffold7038size8356.g29492.t1"/>
    </source>
</evidence>
<dbReference type="Proteomes" id="UP000887566">
    <property type="component" value="Unplaced"/>
</dbReference>
<dbReference type="PROSITE" id="PS50011">
    <property type="entry name" value="PROTEIN_KINASE_DOM"/>
    <property type="match status" value="1"/>
</dbReference>
<evidence type="ECO:0000256" key="3">
    <source>
        <dbReference type="ARBA" id="ARBA00022741"/>
    </source>
</evidence>
<dbReference type="Pfam" id="PF07714">
    <property type="entry name" value="PK_Tyr_Ser-Thr"/>
    <property type="match status" value="1"/>
</dbReference>
<feature type="compositionally biased region" description="Polar residues" evidence="8">
    <location>
        <begin position="665"/>
        <end position="683"/>
    </location>
</feature>
<feature type="compositionally biased region" description="Basic and acidic residues" evidence="8">
    <location>
        <begin position="773"/>
        <end position="786"/>
    </location>
</feature>
<feature type="compositionally biased region" description="Low complexity" evidence="8">
    <location>
        <begin position="684"/>
        <end position="695"/>
    </location>
</feature>
<proteinExistence type="predicted"/>
<feature type="domain" description="SAM" evidence="10">
    <location>
        <begin position="346"/>
        <end position="416"/>
    </location>
</feature>
<dbReference type="GO" id="GO:0004674">
    <property type="term" value="F:protein serine/threonine kinase activity"/>
    <property type="evidence" value="ECO:0007669"/>
    <property type="project" value="UniProtKB-KW"/>
</dbReference>
<dbReference type="InterPro" id="IPR017441">
    <property type="entry name" value="Protein_kinase_ATP_BS"/>
</dbReference>
<evidence type="ECO:0000259" key="10">
    <source>
        <dbReference type="PROSITE" id="PS50105"/>
    </source>
</evidence>
<dbReference type="PRINTS" id="PR00109">
    <property type="entry name" value="TYRKINASE"/>
</dbReference>
<evidence type="ECO:0000259" key="9">
    <source>
        <dbReference type="PROSITE" id="PS50011"/>
    </source>
</evidence>
<dbReference type="PROSITE" id="PS00107">
    <property type="entry name" value="PROTEIN_KINASE_ATP"/>
    <property type="match status" value="1"/>
</dbReference>
<feature type="binding site" evidence="6">
    <location>
        <position position="50"/>
    </location>
    <ligand>
        <name>ATP</name>
        <dbReference type="ChEBI" id="CHEBI:30616"/>
    </ligand>
</feature>
<keyword evidence="5 6" id="KW-0067">ATP-binding</keyword>
<dbReference type="SMART" id="SM00220">
    <property type="entry name" value="S_TKc"/>
    <property type="match status" value="1"/>
</dbReference>
<feature type="coiled-coil region" evidence="7">
    <location>
        <begin position="301"/>
        <end position="328"/>
    </location>
</feature>
<dbReference type="SUPFAM" id="SSF47769">
    <property type="entry name" value="SAM/Pointed domain"/>
    <property type="match status" value="1"/>
</dbReference>
<keyword evidence="11" id="KW-1185">Reference proteome</keyword>
<sequence length="842" mass="94981">MSNAGGDFSCAYPVIQRSDLTIGHQLGCGSFGSVYRALWKSQNMTVAVKKVFMLEKEVEIMSKIRHRNIIQFYGVCPTDPDFFILTEYAMHGSLYDYLHNLDNPDLTFIEILAWSEQMGQGLHYLHYEAPDITIHRDMKSKNVVLSEKLVCKLCDFGTSKNLTHTQTAWTWGGTAAWMSPEIINQSSSGISTATDVWSYAVVLWEMLTREIPYDGLTEFRIYSLIAEYGTKLIIPESCPDRLTRLIRSCWKRDPKERIDFKQILAIIRMMRFDEKFGEECQMFLEKKDTWKPEILNQIRQLKKRELKIARKTAELDRLERQLAQRTQSGGTPLVKGDLPPDDITFWTEEHVCNWLAHIHLDITESAMQLLYNAVRRHQINGQRLLNLSKNDLKFLGVRSLGHRVEISRAVKALRKENSRQRHTHHSVHQVASSLIPLPPVAQPDTPDVSLFKIIVQVMLYQRTRPTTEPSYRFKILVDSDWDENQPISLLPPKMRDSNALIQNVVVTTLNALQKPLGEPTKRSHAPFGLSHWLNAPTGGESVKVMCAVSFSDRVLRPRNTRIEVEVSEFGKSTTLLERCVELTLRPYAKKVRKERPLRGDRIAREISTGVDGELQGTFPTPVDSSDSAASIRRPFDGGLPNGQGRRSSETNDNLAMLIPPPHSIMRSSSEVQCDSNGVSINDQTSSSVTSSSSSVPTFSDPMGAMSDEALLRMVTSRNLSLGNGLSLSNSLSDSEPWLKSQPELVDCSAMTNGLSLDETDSMSKKSNPTDSSQQERHVDSTKERQCDSASSSAGMHRRDEAVKLNTANVSRLVYGGLCKWAWKRKLKPIHYRSGGGDTVWLV</sequence>
<organism evidence="11 12">
    <name type="scientific">Plectus sambesii</name>
    <dbReference type="NCBI Taxonomy" id="2011161"/>
    <lineage>
        <taxon>Eukaryota</taxon>
        <taxon>Metazoa</taxon>
        <taxon>Ecdysozoa</taxon>
        <taxon>Nematoda</taxon>
        <taxon>Chromadorea</taxon>
        <taxon>Plectida</taxon>
        <taxon>Plectina</taxon>
        <taxon>Plectoidea</taxon>
        <taxon>Plectidae</taxon>
        <taxon>Plectus</taxon>
    </lineage>
</organism>
<dbReference type="SUPFAM" id="SSF56112">
    <property type="entry name" value="Protein kinase-like (PK-like)"/>
    <property type="match status" value="1"/>
</dbReference>
<dbReference type="InterPro" id="IPR051681">
    <property type="entry name" value="Ser/Thr_Kinases-Pseudokinases"/>
</dbReference>
<dbReference type="GO" id="GO:0005524">
    <property type="term" value="F:ATP binding"/>
    <property type="evidence" value="ECO:0007669"/>
    <property type="project" value="UniProtKB-UniRule"/>
</dbReference>
<evidence type="ECO:0000313" key="11">
    <source>
        <dbReference type="Proteomes" id="UP000887566"/>
    </source>
</evidence>
<keyword evidence="1" id="KW-0723">Serine/threonine-protein kinase</keyword>
<feature type="region of interest" description="Disordered" evidence="8">
    <location>
        <begin position="611"/>
        <end position="699"/>
    </location>
</feature>
<evidence type="ECO:0000256" key="1">
    <source>
        <dbReference type="ARBA" id="ARBA00022527"/>
    </source>
</evidence>
<dbReference type="SMART" id="SM00454">
    <property type="entry name" value="SAM"/>
    <property type="match status" value="1"/>
</dbReference>
<dbReference type="Gene3D" id="3.30.200.20">
    <property type="entry name" value="Phosphorylase Kinase, domain 1"/>
    <property type="match status" value="1"/>
</dbReference>
<name>A0A914X8V6_9BILA</name>
<keyword evidence="3 6" id="KW-0547">Nucleotide-binding</keyword>
<dbReference type="InterPro" id="IPR001660">
    <property type="entry name" value="SAM"/>
</dbReference>
<accession>A0A914X8V6</accession>
<keyword evidence="7" id="KW-0175">Coiled coil</keyword>
<dbReference type="InterPro" id="IPR001245">
    <property type="entry name" value="Ser-Thr/Tyr_kinase_cat_dom"/>
</dbReference>